<accession>A0A7X2RSY0</accession>
<keyword evidence="2" id="KW-1133">Transmembrane helix</keyword>
<feature type="transmembrane region" description="Helical" evidence="2">
    <location>
        <begin position="570"/>
        <end position="589"/>
    </location>
</feature>
<sequence>MKALISVGATLVVILLFFLALNLAWVPRLPDIRLDLSKQKVHTLSEPTRTLLATLESSMDLYFFNSRTHPEKSSAVKHYSKRVETLLKAYEKAAKGKIRLHLINPAPFSEEAYKAGLLGLDDKQGFFGLIGTNGNHGAQKIESFSPNQEPLLEYEISHLISRLANPEQAVIGLISGLPMDGKRDRHNQVSSPPWQALQEIRRHFNLMSLANNTEHIPDPINTLMLVHPKHLPRQTLYAIDQFVLGGGKLMMFVDPMSEQDPSTETPGKSSSLAGMLTAWGVQMPTDKVLADSLYSTPIIFADGQSPLRHPTALTLPRQAMAQNDVSSWKLNTVTVLSSGALTPLKQSRTTFTPLLQSSGQAALFDAGRFVSPTAFDALSSEATARGQRHVIAARIQGPAYSAFVDGIDGRKAGLQKAADIHVVVVADTDLLSDRMRGGSVQQSNGKNAALSDNIRFVLNTLDNLSGPDALMNIRPHTDIHRPLAVLETLRNEAAKSYREKAAALEQLLVQTEKQWQSLHNQPLSFGTEPVTSNPLLQALNKERLRLPMELHVLKSQAYAKVHALERNVKLLNIVTLPLLLSLIALVVFLSRRRRLPLSTILY</sequence>
<feature type="coiled-coil region" evidence="1">
    <location>
        <begin position="486"/>
        <end position="514"/>
    </location>
</feature>
<keyword evidence="2" id="KW-0812">Transmembrane</keyword>
<dbReference type="InterPro" id="IPR019196">
    <property type="entry name" value="ABC_transp_unknown"/>
</dbReference>
<dbReference type="Pfam" id="PF23357">
    <property type="entry name" value="DUF7088"/>
    <property type="match status" value="1"/>
</dbReference>
<evidence type="ECO:0000256" key="2">
    <source>
        <dbReference type="SAM" id="Phobius"/>
    </source>
</evidence>
<dbReference type="OrthoDB" id="9777219at2"/>
<dbReference type="Proteomes" id="UP000431485">
    <property type="component" value="Unassembled WGS sequence"/>
</dbReference>
<gene>
    <name evidence="5" type="ORF">GIR22_09810</name>
</gene>
<evidence type="ECO:0000313" key="6">
    <source>
        <dbReference type="Proteomes" id="UP000431485"/>
    </source>
</evidence>
<evidence type="ECO:0000259" key="3">
    <source>
        <dbReference type="Pfam" id="PF09822"/>
    </source>
</evidence>
<feature type="domain" description="DUF7088" evidence="4">
    <location>
        <begin position="38"/>
        <end position="121"/>
    </location>
</feature>
<dbReference type="RefSeq" id="WP_154743146.1">
    <property type="nucleotide sequence ID" value="NZ_JBHSTG010000050.1"/>
</dbReference>
<proteinExistence type="predicted"/>
<keyword evidence="6" id="KW-1185">Reference proteome</keyword>
<evidence type="ECO:0000313" key="5">
    <source>
        <dbReference type="EMBL" id="MTD19435.1"/>
    </source>
</evidence>
<evidence type="ECO:0000259" key="4">
    <source>
        <dbReference type="Pfam" id="PF23357"/>
    </source>
</evidence>
<reference evidence="5 6" key="1">
    <citation type="submission" date="2019-11" db="EMBL/GenBank/DDBJ databases">
        <title>Pseudmonas karstica sp. nov. and Pseudomonas spelaei sp. nov. from caves.</title>
        <authorList>
            <person name="Zeman M."/>
        </authorList>
    </citation>
    <scope>NUCLEOTIDE SEQUENCE [LARGE SCALE GENOMIC DNA]</scope>
    <source>
        <strain evidence="5 6">CCM 7891</strain>
    </source>
</reference>
<dbReference type="InterPro" id="IPR055396">
    <property type="entry name" value="DUF7088"/>
</dbReference>
<feature type="domain" description="ABC-type uncharacterised transport system" evidence="3">
    <location>
        <begin position="170"/>
        <end position="459"/>
    </location>
</feature>
<organism evidence="5 6">
    <name type="scientific">Pseudomonas karstica</name>
    <dbReference type="NCBI Taxonomy" id="1055468"/>
    <lineage>
        <taxon>Bacteria</taxon>
        <taxon>Pseudomonadati</taxon>
        <taxon>Pseudomonadota</taxon>
        <taxon>Gammaproteobacteria</taxon>
        <taxon>Pseudomonadales</taxon>
        <taxon>Pseudomonadaceae</taxon>
        <taxon>Pseudomonas</taxon>
    </lineage>
</organism>
<keyword evidence="1" id="KW-0175">Coiled coil</keyword>
<dbReference type="AlphaFoldDB" id="A0A7X2RSY0"/>
<dbReference type="EMBL" id="WLYI01000011">
    <property type="protein sequence ID" value="MTD19435.1"/>
    <property type="molecule type" value="Genomic_DNA"/>
</dbReference>
<keyword evidence="2" id="KW-0472">Membrane</keyword>
<evidence type="ECO:0000256" key="1">
    <source>
        <dbReference type="SAM" id="Coils"/>
    </source>
</evidence>
<name>A0A7X2RSY0_9PSED</name>
<dbReference type="Pfam" id="PF09822">
    <property type="entry name" value="ABC_transp_aux"/>
    <property type="match status" value="1"/>
</dbReference>
<comment type="caution">
    <text evidence="5">The sequence shown here is derived from an EMBL/GenBank/DDBJ whole genome shotgun (WGS) entry which is preliminary data.</text>
</comment>
<protein>
    <submittedName>
        <fullName evidence="5">ABC transporter</fullName>
    </submittedName>
</protein>